<evidence type="ECO:0000256" key="3">
    <source>
        <dbReference type="ARBA" id="ARBA00023125"/>
    </source>
</evidence>
<dbReference type="KEGG" id="amq:AMETH_1179"/>
<dbReference type="Pfam" id="PF17932">
    <property type="entry name" value="TetR_C_24"/>
    <property type="match status" value="1"/>
</dbReference>
<dbReference type="InterPro" id="IPR041490">
    <property type="entry name" value="KstR2_TetR_C"/>
</dbReference>
<gene>
    <name evidence="7" type="ORF">AMETH_1179</name>
</gene>
<organism evidence="7 8">
    <name type="scientific">Amycolatopsis methanolica 239</name>
    <dbReference type="NCBI Taxonomy" id="1068978"/>
    <lineage>
        <taxon>Bacteria</taxon>
        <taxon>Bacillati</taxon>
        <taxon>Actinomycetota</taxon>
        <taxon>Actinomycetes</taxon>
        <taxon>Pseudonocardiales</taxon>
        <taxon>Pseudonocardiaceae</taxon>
        <taxon>Amycolatopsis</taxon>
        <taxon>Amycolatopsis methanolica group</taxon>
    </lineage>
</organism>
<evidence type="ECO:0000256" key="5">
    <source>
        <dbReference type="PROSITE-ProRule" id="PRU00335"/>
    </source>
</evidence>
<keyword evidence="3 5" id="KW-0238">DNA-binding</keyword>
<evidence type="ECO:0000256" key="1">
    <source>
        <dbReference type="ARBA" id="ARBA00022491"/>
    </source>
</evidence>
<dbReference type="PANTHER" id="PTHR30055:SF175">
    <property type="entry name" value="HTH-TYPE TRANSCRIPTIONAL REPRESSOR KSTR2"/>
    <property type="match status" value="1"/>
</dbReference>
<dbReference type="InterPro" id="IPR009057">
    <property type="entry name" value="Homeodomain-like_sf"/>
</dbReference>
<dbReference type="PROSITE" id="PS50977">
    <property type="entry name" value="HTH_TETR_2"/>
    <property type="match status" value="1"/>
</dbReference>
<sequence>MEQRVSDSADKWEQILRVAARLFAQRGYHGTGMTELGDAAGLQRGALYYYIRSKENLLYEISSRHVAKMVEFGERLAKEERPATDKLLRLSERLIRTIHDDLDEVTVFFREIGALTGERRERVFELRDRFEDVWMSILRQGVSEGTFRRADPLLIKAVLGMHNYSYLWLRPDGKMQPEEVARYFCDLLFRGILTETGDAEYRSFTANS</sequence>
<keyword evidence="8" id="KW-1185">Reference proteome</keyword>
<dbReference type="EMBL" id="CP009110">
    <property type="protein sequence ID" value="AIJ21271.1"/>
    <property type="molecule type" value="Genomic_DNA"/>
</dbReference>
<keyword evidence="1" id="KW-0678">Repressor</keyword>
<evidence type="ECO:0000313" key="7">
    <source>
        <dbReference type="EMBL" id="AIJ21271.1"/>
    </source>
</evidence>
<reference evidence="7 8" key="1">
    <citation type="submission" date="2014-07" db="EMBL/GenBank/DDBJ databases">
        <title>Whole Genome Sequence of the Amycolatopsis methanolica 239.</title>
        <authorList>
            <person name="Tang B."/>
        </authorList>
    </citation>
    <scope>NUCLEOTIDE SEQUENCE [LARGE SCALE GENOMIC DNA]</scope>
    <source>
        <strain evidence="7 8">239</strain>
    </source>
</reference>
<feature type="DNA-binding region" description="H-T-H motif" evidence="5">
    <location>
        <begin position="32"/>
        <end position="51"/>
    </location>
</feature>
<dbReference type="Gene3D" id="1.10.10.60">
    <property type="entry name" value="Homeodomain-like"/>
    <property type="match status" value="1"/>
</dbReference>
<dbReference type="STRING" id="1068978.AMETH_1179"/>
<dbReference type="InterPro" id="IPR050109">
    <property type="entry name" value="HTH-type_TetR-like_transc_reg"/>
</dbReference>
<dbReference type="Gene3D" id="1.10.357.10">
    <property type="entry name" value="Tetracycline Repressor, domain 2"/>
    <property type="match status" value="1"/>
</dbReference>
<evidence type="ECO:0000313" key="8">
    <source>
        <dbReference type="Proteomes" id="UP000062973"/>
    </source>
</evidence>
<evidence type="ECO:0000259" key="6">
    <source>
        <dbReference type="PROSITE" id="PS50977"/>
    </source>
</evidence>
<dbReference type="GO" id="GO:0003700">
    <property type="term" value="F:DNA-binding transcription factor activity"/>
    <property type="evidence" value="ECO:0007669"/>
    <property type="project" value="TreeGrafter"/>
</dbReference>
<name>A0A076MQP3_AMYME</name>
<dbReference type="SUPFAM" id="SSF46689">
    <property type="entry name" value="Homeodomain-like"/>
    <property type="match status" value="1"/>
</dbReference>
<dbReference type="PANTHER" id="PTHR30055">
    <property type="entry name" value="HTH-TYPE TRANSCRIPTIONAL REGULATOR RUTR"/>
    <property type="match status" value="1"/>
</dbReference>
<dbReference type="AlphaFoldDB" id="A0A076MQP3"/>
<dbReference type="eggNOG" id="COG1309">
    <property type="taxonomic scope" value="Bacteria"/>
</dbReference>
<keyword evidence="2" id="KW-0805">Transcription regulation</keyword>
<dbReference type="PRINTS" id="PR00455">
    <property type="entry name" value="HTHTETR"/>
</dbReference>
<protein>
    <submittedName>
        <fullName evidence="7">TetR family transcriptional regulator</fullName>
    </submittedName>
</protein>
<dbReference type="HOGENOM" id="CLU_069356_12_4_11"/>
<keyword evidence="4" id="KW-0804">Transcription</keyword>
<dbReference type="Pfam" id="PF00440">
    <property type="entry name" value="TetR_N"/>
    <property type="match status" value="1"/>
</dbReference>
<proteinExistence type="predicted"/>
<evidence type="ECO:0000256" key="4">
    <source>
        <dbReference type="ARBA" id="ARBA00023163"/>
    </source>
</evidence>
<dbReference type="InterPro" id="IPR036271">
    <property type="entry name" value="Tet_transcr_reg_TetR-rel_C_sf"/>
</dbReference>
<dbReference type="GO" id="GO:0000976">
    <property type="term" value="F:transcription cis-regulatory region binding"/>
    <property type="evidence" value="ECO:0007669"/>
    <property type="project" value="TreeGrafter"/>
</dbReference>
<accession>A0A076MQP3</accession>
<dbReference type="Proteomes" id="UP000062973">
    <property type="component" value="Chromosome"/>
</dbReference>
<dbReference type="PATRIC" id="fig|1068978.7.peg.1242"/>
<dbReference type="SUPFAM" id="SSF48498">
    <property type="entry name" value="Tetracyclin repressor-like, C-terminal domain"/>
    <property type="match status" value="1"/>
</dbReference>
<feature type="domain" description="HTH tetR-type" evidence="6">
    <location>
        <begin position="9"/>
        <end position="69"/>
    </location>
</feature>
<evidence type="ECO:0000256" key="2">
    <source>
        <dbReference type="ARBA" id="ARBA00023015"/>
    </source>
</evidence>
<dbReference type="InterPro" id="IPR001647">
    <property type="entry name" value="HTH_TetR"/>
</dbReference>